<dbReference type="Gene3D" id="3.20.20.80">
    <property type="entry name" value="Glycosidases"/>
    <property type="match status" value="1"/>
</dbReference>
<dbReference type="NCBIfam" id="TIGR00217">
    <property type="entry name" value="malQ"/>
    <property type="match status" value="1"/>
</dbReference>
<evidence type="ECO:0000256" key="4">
    <source>
        <dbReference type="ARBA" id="ARBA00020295"/>
    </source>
</evidence>
<gene>
    <name evidence="11" type="primary">malQ</name>
    <name evidence="11" type="ORF">GNF81_15290</name>
</gene>
<protein>
    <recommendedName>
        <fullName evidence="4 10">4-alpha-glucanotransferase</fullName>
        <ecNumber evidence="3 10">2.4.1.25</ecNumber>
    </recommendedName>
    <alternativeName>
        <fullName evidence="8 10">Amylomaltase</fullName>
    </alternativeName>
    <alternativeName>
        <fullName evidence="9 10">Disproportionating enzyme</fullName>
    </alternativeName>
</protein>
<evidence type="ECO:0000256" key="3">
    <source>
        <dbReference type="ARBA" id="ARBA00012560"/>
    </source>
</evidence>
<feature type="non-terminal residue" evidence="11">
    <location>
        <position position="1"/>
    </location>
</feature>
<comment type="catalytic activity">
    <reaction evidence="1 10">
        <text>Transfers a segment of a (1-&gt;4)-alpha-D-glucan to a new position in an acceptor, which may be glucose or a (1-&gt;4)-alpha-D-glucan.</text>
        <dbReference type="EC" id="2.4.1.25"/>
    </reaction>
</comment>
<dbReference type="InterPro" id="IPR017853">
    <property type="entry name" value="GH"/>
</dbReference>
<keyword evidence="5 10" id="KW-0328">Glycosyltransferase</keyword>
<dbReference type="GO" id="GO:0004134">
    <property type="term" value="F:4-alpha-glucanotransferase activity"/>
    <property type="evidence" value="ECO:0007669"/>
    <property type="project" value="UniProtKB-EC"/>
</dbReference>
<evidence type="ECO:0000256" key="8">
    <source>
        <dbReference type="ARBA" id="ARBA00031423"/>
    </source>
</evidence>
<dbReference type="PANTHER" id="PTHR32438:SF5">
    <property type="entry name" value="4-ALPHA-GLUCANOTRANSFERASE DPE1, CHLOROPLASTIC_AMYLOPLASTIC"/>
    <property type="match status" value="1"/>
</dbReference>
<proteinExistence type="inferred from homology"/>
<organism evidence="11 12">
    <name type="scientific">Clostridium perfringens</name>
    <dbReference type="NCBI Taxonomy" id="1502"/>
    <lineage>
        <taxon>Bacteria</taxon>
        <taxon>Bacillati</taxon>
        <taxon>Bacillota</taxon>
        <taxon>Clostridia</taxon>
        <taxon>Eubacteriales</taxon>
        <taxon>Clostridiaceae</taxon>
        <taxon>Clostridium</taxon>
    </lineage>
</organism>
<dbReference type="Pfam" id="PF02446">
    <property type="entry name" value="Glyco_hydro_77"/>
    <property type="match status" value="1"/>
</dbReference>
<accession>A0AAW9IZV9</accession>
<evidence type="ECO:0000256" key="7">
    <source>
        <dbReference type="ARBA" id="ARBA00023277"/>
    </source>
</evidence>
<evidence type="ECO:0000313" key="12">
    <source>
        <dbReference type="Proteomes" id="UP001289066"/>
    </source>
</evidence>
<keyword evidence="7 10" id="KW-0119">Carbohydrate metabolism</keyword>
<dbReference type="AlphaFoldDB" id="A0AAW9IZV9"/>
<dbReference type="InterPro" id="IPR003385">
    <property type="entry name" value="Glyco_hydro_77"/>
</dbReference>
<dbReference type="SUPFAM" id="SSF51445">
    <property type="entry name" value="(Trans)glycosidases"/>
    <property type="match status" value="1"/>
</dbReference>
<evidence type="ECO:0000256" key="10">
    <source>
        <dbReference type="RuleBase" id="RU361207"/>
    </source>
</evidence>
<evidence type="ECO:0000256" key="5">
    <source>
        <dbReference type="ARBA" id="ARBA00022676"/>
    </source>
</evidence>
<dbReference type="GO" id="GO:0005975">
    <property type="term" value="P:carbohydrate metabolic process"/>
    <property type="evidence" value="ECO:0007669"/>
    <property type="project" value="InterPro"/>
</dbReference>
<comment type="similarity">
    <text evidence="2 10">Belongs to the disproportionating enzyme family.</text>
</comment>
<sequence length="281" mass="31995">DMPIYVAEDGSDIWSNPKLFKIDENMTPVSVAGCPPDAFSVTGQLWGNPIYDWDAMEKDGYNWWILRVRESFKLFDVVRIDHFRGFESYWEIPYGDPTAEFGKWVKGPGNKLFDAIKAELGDLDIIAEDLGFMTQEVIDMKNATGYPGMKILQFAFGGGDSEYHPHNYTENCVVYTGTHDNDTIRGWIDSDFNEEPLEHAKKYLRLTEEEGYNWGFIRGIWSSVSYLSIAQMQDFLDLGSETRTNIPSTLGGNWEGRATSEQITEGLSEKILELTKLYGRA</sequence>
<keyword evidence="6 10" id="KW-0808">Transferase</keyword>
<evidence type="ECO:0000256" key="6">
    <source>
        <dbReference type="ARBA" id="ARBA00022679"/>
    </source>
</evidence>
<dbReference type="PANTHER" id="PTHR32438">
    <property type="entry name" value="4-ALPHA-GLUCANOTRANSFERASE DPE1, CHLOROPLASTIC/AMYLOPLASTIC"/>
    <property type="match status" value="1"/>
</dbReference>
<dbReference type="RefSeq" id="WP_322412601.1">
    <property type="nucleotide sequence ID" value="NZ_WNVG01000212.1"/>
</dbReference>
<evidence type="ECO:0000256" key="1">
    <source>
        <dbReference type="ARBA" id="ARBA00000439"/>
    </source>
</evidence>
<reference evidence="11" key="1">
    <citation type="submission" date="2019-11" db="EMBL/GenBank/DDBJ databases">
        <title>Characterization of Clostridium perfringens isolates from swine manure treated agricultural soils.</title>
        <authorList>
            <person name="Wushke S.T."/>
        </authorList>
    </citation>
    <scope>NUCLEOTIDE SEQUENCE</scope>
    <source>
        <strain evidence="11">X15</strain>
    </source>
</reference>
<evidence type="ECO:0000256" key="2">
    <source>
        <dbReference type="ARBA" id="ARBA00005684"/>
    </source>
</evidence>
<evidence type="ECO:0000256" key="9">
    <source>
        <dbReference type="ARBA" id="ARBA00031501"/>
    </source>
</evidence>
<dbReference type="EMBL" id="WNVG01000212">
    <property type="protein sequence ID" value="MDZ5034086.1"/>
    <property type="molecule type" value="Genomic_DNA"/>
</dbReference>
<evidence type="ECO:0000313" key="11">
    <source>
        <dbReference type="EMBL" id="MDZ5034086.1"/>
    </source>
</evidence>
<dbReference type="EC" id="2.4.1.25" evidence="3 10"/>
<comment type="caution">
    <text evidence="11">The sequence shown here is derived from an EMBL/GenBank/DDBJ whole genome shotgun (WGS) entry which is preliminary data.</text>
</comment>
<dbReference type="Proteomes" id="UP001289066">
    <property type="component" value="Unassembled WGS sequence"/>
</dbReference>
<name>A0AAW9IZV9_CLOPF</name>